<dbReference type="AlphaFoldDB" id="A0A7M7TBD0"/>
<dbReference type="OrthoDB" id="8055321at2759"/>
<sequence>MPIFPEKQLFIALYVLGTPDSYRSVTAKFDVGNATAWRAVHHIVSAICKYRNYFIRWPSQNEAIATFNRIEARYGFPKVIGAVDGTHIQIPAPKRDAQSYINRKSVHSMQLQVSL</sequence>
<dbReference type="RefSeq" id="XP_031789089.1">
    <property type="nucleotide sequence ID" value="XM_031933229.1"/>
</dbReference>
<accession>A0A7M7TBD0</accession>
<dbReference type="KEGG" id="nvi:103317632"/>
<reference evidence="1" key="1">
    <citation type="submission" date="2021-01" db="UniProtKB">
        <authorList>
            <consortium name="EnsemblMetazoa"/>
        </authorList>
    </citation>
    <scope>IDENTIFICATION</scope>
</reference>
<evidence type="ECO:0000313" key="2">
    <source>
        <dbReference type="Proteomes" id="UP000002358"/>
    </source>
</evidence>
<dbReference type="Proteomes" id="UP000002358">
    <property type="component" value="Unassembled WGS sequence"/>
</dbReference>
<dbReference type="InParanoid" id="A0A7M7TBD0"/>
<protein>
    <recommendedName>
        <fullName evidence="3">Nuclease HARBI1</fullName>
    </recommendedName>
</protein>
<organism evidence="1 2">
    <name type="scientific">Nasonia vitripennis</name>
    <name type="common">Parasitic wasp</name>
    <dbReference type="NCBI Taxonomy" id="7425"/>
    <lineage>
        <taxon>Eukaryota</taxon>
        <taxon>Metazoa</taxon>
        <taxon>Ecdysozoa</taxon>
        <taxon>Arthropoda</taxon>
        <taxon>Hexapoda</taxon>
        <taxon>Insecta</taxon>
        <taxon>Pterygota</taxon>
        <taxon>Neoptera</taxon>
        <taxon>Endopterygota</taxon>
        <taxon>Hymenoptera</taxon>
        <taxon>Apocrita</taxon>
        <taxon>Proctotrupomorpha</taxon>
        <taxon>Chalcidoidea</taxon>
        <taxon>Pteromalidae</taxon>
        <taxon>Pteromalinae</taxon>
        <taxon>Nasonia</taxon>
    </lineage>
</organism>
<name>A0A7M7TBD0_NASVI</name>
<proteinExistence type="predicted"/>
<evidence type="ECO:0008006" key="3">
    <source>
        <dbReference type="Google" id="ProtNLM"/>
    </source>
</evidence>
<keyword evidence="2" id="KW-1185">Reference proteome</keyword>
<evidence type="ECO:0000313" key="1">
    <source>
        <dbReference type="EnsemblMetazoa" id="XP_031789089"/>
    </source>
</evidence>
<dbReference type="GeneID" id="103317632"/>
<dbReference type="EnsemblMetazoa" id="XM_031933229">
    <property type="protein sequence ID" value="XP_031789089"/>
    <property type="gene ID" value="LOC103317632"/>
</dbReference>